<evidence type="ECO:0000313" key="2">
    <source>
        <dbReference type="Proteomes" id="UP000589036"/>
    </source>
</evidence>
<reference evidence="1 2" key="1">
    <citation type="submission" date="2020-07" db="EMBL/GenBank/DDBJ databases">
        <title>Sequencing the genomes of 1000 actinobacteria strains.</title>
        <authorList>
            <person name="Klenk H.-P."/>
        </authorList>
    </citation>
    <scope>NUCLEOTIDE SEQUENCE [LARGE SCALE GENOMIC DNA]</scope>
    <source>
        <strain evidence="1 2">CXB654</strain>
    </source>
</reference>
<name>A0A852U0L4_9ACTN</name>
<dbReference type="NCBIfam" id="TIGR04141">
    <property type="entry name" value="TIGR04141 family sporadically distributed protein"/>
    <property type="match status" value="1"/>
</dbReference>
<dbReference type="EMBL" id="JACCCC010000001">
    <property type="protein sequence ID" value="NYE50376.1"/>
    <property type="molecule type" value="Genomic_DNA"/>
</dbReference>
<protein>
    <submittedName>
        <fullName evidence="1">Uncharacterized protein (TIGR04141 family)</fullName>
    </submittedName>
</protein>
<sequence>MSNSHVGTRTSRRCGKRVAARTQELTLHRLIGVEPRPEDMRAVFDEQGLRNDGLRMESVNVGGMVAVVVHGLRGGVHPPDWLDNARSTTGLHMELEVGNPAVTVLIAVDASVYAFSYGEGHHLVPRELRESAFGRRFAARVADSTAVTTVRRRRMDVPGRYEHTRIAHGGNVRTYGVRPERDIVTGLRVRSGANGLTYTGITGRLPYVDCADGVRTRLGVAPGDLVNDIRWIAEVERSVDPRDDFRILEAHTEERDPERLQVLWDLFAECLGDPESLELAIAPPEDALDDLERTRSFVARIGPKSCPLRTDCDPDSLRTHLVARLKQLQTGNVVAALRAGWIQLYSDPDGRWEIRKHTRPLDWIEATVNMESEIFVLRHGHWYRYGADYLQAVRDNLQRLLSRGSPIELPAWGAGDEGDYNDGVHDPAAGYLCLDRNLVKTPAHWGRGIELCDLLGPGNRLIHVKQAASASALSHLFIQVRSALESLEFETEARERFVRRVKELDPDRDIDESFRPRTVVFAVHLRNHGEVDVDTLYPLAQVELYRTTKALDERNIDVELVGIPHA</sequence>
<dbReference type="Pfam" id="PF19614">
    <property type="entry name" value="DUF6119"/>
    <property type="match status" value="1"/>
</dbReference>
<accession>A0A852U0L4</accession>
<proteinExistence type="predicted"/>
<organism evidence="1 2">
    <name type="scientific">Spinactinospora alkalitolerans</name>
    <dbReference type="NCBI Taxonomy" id="687207"/>
    <lineage>
        <taxon>Bacteria</taxon>
        <taxon>Bacillati</taxon>
        <taxon>Actinomycetota</taxon>
        <taxon>Actinomycetes</taxon>
        <taxon>Streptosporangiales</taxon>
        <taxon>Nocardiopsidaceae</taxon>
        <taxon>Spinactinospora</taxon>
    </lineage>
</organism>
<gene>
    <name evidence="1" type="ORF">HDA32_005496</name>
</gene>
<evidence type="ECO:0000313" key="1">
    <source>
        <dbReference type="EMBL" id="NYE50376.1"/>
    </source>
</evidence>
<comment type="caution">
    <text evidence="1">The sequence shown here is derived from an EMBL/GenBank/DDBJ whole genome shotgun (WGS) entry which is preliminary data.</text>
</comment>
<dbReference type="Proteomes" id="UP000589036">
    <property type="component" value="Unassembled WGS sequence"/>
</dbReference>
<dbReference type="AlphaFoldDB" id="A0A852U0L4"/>
<dbReference type="InterPro" id="IPR026487">
    <property type="entry name" value="CHP04141"/>
</dbReference>
<dbReference type="RefSeq" id="WP_179645865.1">
    <property type="nucleotide sequence ID" value="NZ_BAAAYY010000014.1"/>
</dbReference>
<keyword evidence="2" id="KW-1185">Reference proteome</keyword>